<protein>
    <submittedName>
        <fullName evidence="1">Uncharacterized protein</fullName>
    </submittedName>
</protein>
<dbReference type="Proteomes" id="UP000255070">
    <property type="component" value="Unassembled WGS sequence"/>
</dbReference>
<name>A0A8B4S3F8_COMTE</name>
<evidence type="ECO:0000313" key="2">
    <source>
        <dbReference type="Proteomes" id="UP000255070"/>
    </source>
</evidence>
<evidence type="ECO:0000313" key="1">
    <source>
        <dbReference type="EMBL" id="SUY78367.1"/>
    </source>
</evidence>
<keyword evidence="2" id="KW-1185">Reference proteome</keyword>
<reference evidence="1 2" key="1">
    <citation type="submission" date="2018-06" db="EMBL/GenBank/DDBJ databases">
        <authorList>
            <consortium name="Pathogen Informatics"/>
            <person name="Doyle S."/>
        </authorList>
    </citation>
    <scope>NUCLEOTIDE SEQUENCE [LARGE SCALE GENOMIC DNA]</scope>
    <source>
        <strain evidence="1 2">NCTC10698</strain>
    </source>
</reference>
<dbReference type="AlphaFoldDB" id="A0A8B4S3F8"/>
<sequence>MTVNPVSNFNVCGIGFREISKVIRLTASPKSSTHTGLKYVLLSTCVVGKFPFQYVNKIVLQRVLVVKCRDRAWVYCR</sequence>
<accession>A0A8B4S3F8</accession>
<dbReference type="EMBL" id="UFXL01000001">
    <property type="protein sequence ID" value="SUY78367.1"/>
    <property type="molecule type" value="Genomic_DNA"/>
</dbReference>
<proteinExistence type="predicted"/>
<gene>
    <name evidence="1" type="ORF">NCTC10698_03281</name>
</gene>
<organism evidence="1 2">
    <name type="scientific">Comamonas testosteroni</name>
    <name type="common">Pseudomonas testosteroni</name>
    <dbReference type="NCBI Taxonomy" id="285"/>
    <lineage>
        <taxon>Bacteria</taxon>
        <taxon>Pseudomonadati</taxon>
        <taxon>Pseudomonadota</taxon>
        <taxon>Betaproteobacteria</taxon>
        <taxon>Burkholderiales</taxon>
        <taxon>Comamonadaceae</taxon>
        <taxon>Comamonas</taxon>
    </lineage>
</organism>
<comment type="caution">
    <text evidence="1">The sequence shown here is derived from an EMBL/GenBank/DDBJ whole genome shotgun (WGS) entry which is preliminary data.</text>
</comment>